<keyword evidence="2" id="KW-1185">Reference proteome</keyword>
<sequence>MPVEAPDQRLDQILAVISNDRLDQIPEPLLDRLTQPRPSVFDQVALSVAFYLDDIDGLDEVRTRVAWRAEVNPGALRRDAVAIDMLLAESHSPGKLMLLVGDSCCVIDDETWVLGEKACDQVVAAWLADLASMIREVLESNGR</sequence>
<accession>A0A1G9VUN7</accession>
<proteinExistence type="predicted"/>
<reference evidence="1 2" key="1">
    <citation type="submission" date="2016-10" db="EMBL/GenBank/DDBJ databases">
        <authorList>
            <person name="de Groot N.N."/>
        </authorList>
    </citation>
    <scope>NUCLEOTIDE SEQUENCE [LARGE SCALE GENOMIC DNA]</scope>
    <source>
        <strain evidence="1 2">DSM 44149</strain>
    </source>
</reference>
<gene>
    <name evidence="1" type="ORF">SAMN04489726_3236</name>
</gene>
<name>A0A1G9VUN7_ALLAB</name>
<dbReference type="Proteomes" id="UP000183376">
    <property type="component" value="Chromosome I"/>
</dbReference>
<dbReference type="AlphaFoldDB" id="A0A1G9VUN7"/>
<evidence type="ECO:0000313" key="2">
    <source>
        <dbReference type="Proteomes" id="UP000183376"/>
    </source>
</evidence>
<organism evidence="1 2">
    <name type="scientific">Allokutzneria albata</name>
    <name type="common">Kibdelosporangium albatum</name>
    <dbReference type="NCBI Taxonomy" id="211114"/>
    <lineage>
        <taxon>Bacteria</taxon>
        <taxon>Bacillati</taxon>
        <taxon>Actinomycetota</taxon>
        <taxon>Actinomycetes</taxon>
        <taxon>Pseudonocardiales</taxon>
        <taxon>Pseudonocardiaceae</taxon>
        <taxon>Allokutzneria</taxon>
    </lineage>
</organism>
<protein>
    <submittedName>
        <fullName evidence="1">Uncharacterized protein</fullName>
    </submittedName>
</protein>
<dbReference type="EMBL" id="LT629701">
    <property type="protein sequence ID" value="SDM75691.1"/>
    <property type="molecule type" value="Genomic_DNA"/>
</dbReference>
<evidence type="ECO:0000313" key="1">
    <source>
        <dbReference type="EMBL" id="SDM75691.1"/>
    </source>
</evidence>